<dbReference type="InterPro" id="IPR045851">
    <property type="entry name" value="AMP-bd_C_sf"/>
</dbReference>
<dbReference type="InterPro" id="IPR049552">
    <property type="entry name" value="PKS_DH_N"/>
</dbReference>
<dbReference type="CDD" id="cd00833">
    <property type="entry name" value="PKS"/>
    <property type="match status" value="4"/>
</dbReference>
<evidence type="ECO:0000256" key="11">
    <source>
        <dbReference type="ARBA" id="ARBA00022737"/>
    </source>
</evidence>
<evidence type="ECO:0000256" key="14">
    <source>
        <dbReference type="SAM" id="MobiDB-lite"/>
    </source>
</evidence>
<evidence type="ECO:0000259" key="17">
    <source>
        <dbReference type="PROSITE" id="PS52019"/>
    </source>
</evidence>
<dbReference type="InterPro" id="IPR057326">
    <property type="entry name" value="KR_dom"/>
</dbReference>
<dbReference type="Pfam" id="PF14765">
    <property type="entry name" value="PS-DH"/>
    <property type="match status" value="1"/>
</dbReference>
<dbReference type="Pfam" id="PF21089">
    <property type="entry name" value="PKS_DH_N"/>
    <property type="match status" value="1"/>
</dbReference>
<evidence type="ECO:0000256" key="6">
    <source>
        <dbReference type="ARBA" id="ARBA00022450"/>
    </source>
</evidence>
<evidence type="ECO:0000256" key="7">
    <source>
        <dbReference type="ARBA" id="ARBA00022490"/>
    </source>
</evidence>
<feature type="region of interest" description="N-terminal hotdog fold" evidence="13">
    <location>
        <begin position="630"/>
        <end position="756"/>
    </location>
</feature>
<dbReference type="InterPro" id="IPR016039">
    <property type="entry name" value="Thiolase-like"/>
</dbReference>
<dbReference type="Gene3D" id="3.40.50.720">
    <property type="entry name" value="NAD(P)-binding Rossmann-like Domain"/>
    <property type="match status" value="5"/>
</dbReference>
<dbReference type="PROSITE" id="PS52004">
    <property type="entry name" value="KS3_2"/>
    <property type="match status" value="4"/>
</dbReference>
<evidence type="ECO:0000259" key="15">
    <source>
        <dbReference type="PROSITE" id="PS50075"/>
    </source>
</evidence>
<evidence type="ECO:0000256" key="3">
    <source>
        <dbReference type="ARBA" id="ARBA00004792"/>
    </source>
</evidence>
<dbReference type="PROSITE" id="PS50075">
    <property type="entry name" value="CARRIER"/>
    <property type="match status" value="5"/>
</dbReference>
<comment type="caution">
    <text evidence="18">The sequence shown here is derived from an EMBL/GenBank/DDBJ whole genome shotgun (WGS) entry which is preliminary data.</text>
</comment>
<keyword evidence="12" id="KW-0511">Multifunctional enzyme</keyword>
<dbReference type="PROSITE" id="PS00012">
    <property type="entry name" value="PHOSPHOPANTETHEINE"/>
    <property type="match status" value="1"/>
</dbReference>
<feature type="domain" description="PKS/mFAS DH" evidence="17">
    <location>
        <begin position="630"/>
        <end position="943"/>
    </location>
</feature>
<dbReference type="InterPro" id="IPR050091">
    <property type="entry name" value="PKS_NRPS_Biosynth_Enz"/>
</dbReference>
<dbReference type="InterPro" id="IPR014030">
    <property type="entry name" value="Ketoacyl_synth_N"/>
</dbReference>
<proteinExistence type="inferred from homology"/>
<dbReference type="InterPro" id="IPR023213">
    <property type="entry name" value="CAT-like_dom_sf"/>
</dbReference>
<protein>
    <submittedName>
        <fullName evidence="18">Rhizoxin biosynthesis, polyketide synthase RhiD</fullName>
    </submittedName>
</protein>
<dbReference type="InterPro" id="IPR018201">
    <property type="entry name" value="Ketoacyl_synth_AS"/>
</dbReference>
<dbReference type="Pfam" id="PF08242">
    <property type="entry name" value="Methyltransf_12"/>
    <property type="match status" value="1"/>
</dbReference>
<dbReference type="InterPro" id="IPR049900">
    <property type="entry name" value="PKS_mFAS_DH"/>
</dbReference>
<dbReference type="SUPFAM" id="SSF56801">
    <property type="entry name" value="Acetyl-CoA synthetase-like"/>
    <property type="match status" value="1"/>
</dbReference>
<dbReference type="SUPFAM" id="SSF51735">
    <property type="entry name" value="NAD(P)-binding Rossmann-fold domains"/>
    <property type="match status" value="5"/>
</dbReference>
<feature type="region of interest" description="C-terminal hotdog fold" evidence="13">
    <location>
        <begin position="779"/>
        <end position="943"/>
    </location>
</feature>
<evidence type="ECO:0000313" key="19">
    <source>
        <dbReference type="Proteomes" id="UP000615755"/>
    </source>
</evidence>
<feature type="domain" description="Carrier" evidence="15">
    <location>
        <begin position="3163"/>
        <end position="3243"/>
    </location>
</feature>
<feature type="domain" description="Ketosynthase family 3 (KS3)" evidence="16">
    <location>
        <begin position="4470"/>
        <end position="4888"/>
    </location>
</feature>
<feature type="domain" description="Ketosynthase family 3 (KS3)" evidence="16">
    <location>
        <begin position="1973"/>
        <end position="2387"/>
    </location>
</feature>
<dbReference type="NCBIfam" id="TIGR01746">
    <property type="entry name" value="Thioester-redct"/>
    <property type="match status" value="1"/>
</dbReference>
<dbReference type="InterPro" id="IPR020807">
    <property type="entry name" value="PKS_DH"/>
</dbReference>
<dbReference type="InterPro" id="IPR000873">
    <property type="entry name" value="AMP-dep_synth/lig_dom"/>
</dbReference>
<dbReference type="Gene3D" id="1.10.1240.100">
    <property type="match status" value="4"/>
</dbReference>
<dbReference type="Gene3D" id="3.10.129.110">
    <property type="entry name" value="Polyketide synthase dehydratase"/>
    <property type="match status" value="1"/>
</dbReference>
<organism evidence="18 19">
    <name type="scientific">Pseudoalteromonas aurantia 208</name>
    <dbReference type="NCBI Taxonomy" id="1314867"/>
    <lineage>
        <taxon>Bacteria</taxon>
        <taxon>Pseudomonadati</taxon>
        <taxon>Pseudomonadota</taxon>
        <taxon>Gammaproteobacteria</taxon>
        <taxon>Alteromonadales</taxon>
        <taxon>Pseudoalteromonadaceae</taxon>
        <taxon>Pseudoalteromonas</taxon>
    </lineage>
</organism>
<dbReference type="Pfam" id="PF02801">
    <property type="entry name" value="Ketoacyl-synt_C"/>
    <property type="match status" value="4"/>
</dbReference>
<dbReference type="Pfam" id="PF00109">
    <property type="entry name" value="ketoacyl-synt"/>
    <property type="match status" value="4"/>
</dbReference>
<dbReference type="Pfam" id="PF16197">
    <property type="entry name" value="KAsynt_C_assoc"/>
    <property type="match status" value="1"/>
</dbReference>
<evidence type="ECO:0000256" key="9">
    <source>
        <dbReference type="ARBA" id="ARBA00022598"/>
    </source>
</evidence>
<feature type="domain" description="Carrier" evidence="15">
    <location>
        <begin position="6812"/>
        <end position="6889"/>
    </location>
</feature>
<dbReference type="InterPro" id="IPR006162">
    <property type="entry name" value="Ppantetheine_attach_site"/>
</dbReference>
<feature type="active site" description="Proton donor; for dehydratase activity" evidence="13">
    <location>
        <position position="841"/>
    </location>
</feature>
<dbReference type="InterPro" id="IPR049551">
    <property type="entry name" value="PKS_DH_C"/>
</dbReference>
<feature type="domain" description="Carrier" evidence="15">
    <location>
        <begin position="1818"/>
        <end position="1895"/>
    </location>
</feature>
<keyword evidence="7" id="KW-0963">Cytoplasm</keyword>
<dbReference type="PROSITE" id="PS52019">
    <property type="entry name" value="PKS_MFAS_DH"/>
    <property type="match status" value="1"/>
</dbReference>
<dbReference type="InterPro" id="IPR014031">
    <property type="entry name" value="Ketoacyl_synth_C"/>
</dbReference>
<dbReference type="InterPro" id="IPR042099">
    <property type="entry name" value="ANL_N_sf"/>
</dbReference>
<dbReference type="InterPro" id="IPR010080">
    <property type="entry name" value="Thioester_reductase-like_dom"/>
</dbReference>
<dbReference type="Pfam" id="PF08659">
    <property type="entry name" value="KR"/>
    <property type="match status" value="4"/>
</dbReference>
<feature type="region of interest" description="Disordered" evidence="14">
    <location>
        <begin position="4438"/>
        <end position="4463"/>
    </location>
</feature>
<dbReference type="Gene3D" id="1.10.1200.10">
    <property type="entry name" value="ACP-like"/>
    <property type="match status" value="5"/>
</dbReference>
<comment type="subcellular location">
    <subcellularLocation>
        <location evidence="2">Cytoplasm</location>
    </subcellularLocation>
</comment>
<feature type="compositionally biased region" description="Polar residues" evidence="14">
    <location>
        <begin position="4445"/>
        <end position="4456"/>
    </location>
</feature>
<dbReference type="NCBIfam" id="TIGR01733">
    <property type="entry name" value="AA-adenyl-dom"/>
    <property type="match status" value="1"/>
</dbReference>
<dbReference type="Proteomes" id="UP000615755">
    <property type="component" value="Unassembled WGS sequence"/>
</dbReference>
<dbReference type="SMART" id="SM01294">
    <property type="entry name" value="PKS_PP_betabranch"/>
    <property type="match status" value="2"/>
</dbReference>
<dbReference type="InterPro" id="IPR013217">
    <property type="entry name" value="Methyltransf_12"/>
</dbReference>
<dbReference type="InterPro" id="IPR010071">
    <property type="entry name" value="AA_adenyl_dom"/>
</dbReference>
<dbReference type="InterPro" id="IPR001242">
    <property type="entry name" value="Condensation_dom"/>
</dbReference>
<dbReference type="InterPro" id="IPR042104">
    <property type="entry name" value="PKS_dehydratase_sf"/>
</dbReference>
<dbReference type="SMART" id="SM00822">
    <property type="entry name" value="PKS_KR"/>
    <property type="match status" value="4"/>
</dbReference>
<feature type="domain" description="Carrier" evidence="15">
    <location>
        <begin position="5571"/>
        <end position="5648"/>
    </location>
</feature>
<evidence type="ECO:0000256" key="12">
    <source>
        <dbReference type="ARBA" id="ARBA00023268"/>
    </source>
</evidence>
<dbReference type="InterPro" id="IPR036736">
    <property type="entry name" value="ACP-like_sf"/>
</dbReference>
<dbReference type="Gene3D" id="3.40.47.10">
    <property type="match status" value="4"/>
</dbReference>
<dbReference type="Pfam" id="PF00501">
    <property type="entry name" value="AMP-binding"/>
    <property type="match status" value="1"/>
</dbReference>
<dbReference type="InterPro" id="IPR013968">
    <property type="entry name" value="PKS_KR"/>
</dbReference>
<dbReference type="SMART" id="SM00826">
    <property type="entry name" value="PKS_DH"/>
    <property type="match status" value="1"/>
</dbReference>
<accession>A0ABR9EAW0</accession>
<dbReference type="InterPro" id="IPR020845">
    <property type="entry name" value="AMP-binding_CS"/>
</dbReference>
<evidence type="ECO:0000256" key="2">
    <source>
        <dbReference type="ARBA" id="ARBA00004496"/>
    </source>
</evidence>
<name>A0ABR9EAW0_9GAMM</name>
<keyword evidence="10" id="KW-0808">Transferase</keyword>
<keyword evidence="11" id="KW-0677">Repeat</keyword>
<dbReference type="RefSeq" id="WP_192507455.1">
    <property type="nucleotide sequence ID" value="NZ_AQGV01000012.1"/>
</dbReference>
<dbReference type="InterPro" id="IPR029063">
    <property type="entry name" value="SAM-dependent_MTases_sf"/>
</dbReference>
<dbReference type="Gene3D" id="3.30.559.10">
    <property type="entry name" value="Chloramphenicol acetyltransferase-like domain"/>
    <property type="match status" value="1"/>
</dbReference>
<evidence type="ECO:0000259" key="16">
    <source>
        <dbReference type="PROSITE" id="PS52004"/>
    </source>
</evidence>
<dbReference type="CDD" id="cd08953">
    <property type="entry name" value="KR_2_SDR_x"/>
    <property type="match status" value="3"/>
</dbReference>
<keyword evidence="8" id="KW-0597">Phosphoprotein</keyword>
<gene>
    <name evidence="18" type="primary">rhiD</name>
    <name evidence="18" type="ORF">PAUR_a1664</name>
</gene>
<keyword evidence="9" id="KW-0436">Ligase</keyword>
<dbReference type="PANTHER" id="PTHR43775">
    <property type="entry name" value="FATTY ACID SYNTHASE"/>
    <property type="match status" value="1"/>
</dbReference>
<dbReference type="SMART" id="SM00823">
    <property type="entry name" value="PKS_PP"/>
    <property type="match status" value="5"/>
</dbReference>
<dbReference type="CDD" id="cd02440">
    <property type="entry name" value="AdoMet_MTases"/>
    <property type="match status" value="1"/>
</dbReference>
<dbReference type="SMART" id="SM00825">
    <property type="entry name" value="PKS_KS"/>
    <property type="match status" value="4"/>
</dbReference>
<dbReference type="Pfam" id="PF07993">
    <property type="entry name" value="NAD_binding_4"/>
    <property type="match status" value="1"/>
</dbReference>
<dbReference type="InterPro" id="IPR009081">
    <property type="entry name" value="PP-bd_ACP"/>
</dbReference>
<dbReference type="SUPFAM" id="SSF52777">
    <property type="entry name" value="CoA-dependent acyltransferases"/>
    <property type="match status" value="2"/>
</dbReference>
<evidence type="ECO:0000256" key="8">
    <source>
        <dbReference type="ARBA" id="ARBA00022553"/>
    </source>
</evidence>
<dbReference type="Pfam" id="PF00668">
    <property type="entry name" value="Condensation"/>
    <property type="match status" value="1"/>
</dbReference>
<dbReference type="Gene3D" id="3.40.50.150">
    <property type="entry name" value="Vaccinia Virus protein VP39"/>
    <property type="match status" value="1"/>
</dbReference>
<sequence length="7310" mass="807234">MKDTQTPSAPVNTHTTQDIAIVGLSLRFPGALTKEQFWHNLNNKVSSITEIPKKRWDWKKDYDPAPKKHEQKIISKWGGFIDNIDGFDASFFAISPTEAQSMDPQQRLSLELAWACFEDAGLSPSTFKNTKTGVYLGCSNTDYQEFSTSNIDPHFLTGMSTGVFANRISHYFNFQGPSETVDTACSSSLVAIHKALNDFKTNDISAALVGGVNLLITKSRYVSFSKLGVLSPKGRCKTLDADADGYVRGEGLGMLLLLPLDKAREANANIYGIIKGSSIGHSGKTNTLTSPSPFSQSRVIQQAHESAGISSDQISFVELHGTGTKLGDPLEIQGLKRAFRATKAKNSKESTCYLSTVKTNIGHLESAAGIAGVIKVLLSFAYNAISPLQNFTTLNPKISLAKSPFELVTESTPWPRKSASPRIAGVSSFGFAGVNAHVILQEPPAYTAVPCVVEPENIVQSVFVLSAKNKRALHQRASALLAFIEEALTDDKSNAQLTIQDLAYTLQVGRDAMAYRVGFVASSLSEAVQQLHAYITNTPDHWCENIVDKHTLTQAEPWPKPHSDARSHLDLSALLTAWTHGYLVDWEALYTGFTPSRVSLPSYPFSHKQYWITQTESVEKLIPNSTHTLHPLLHTTVPAMDELVFTATFNGQEFFFADHKVNHQAVLPGVCSLEMIVEAIRQSHNMTADHIVELKNISWLRPIVIEEHSPQTSIFLSLWEDQNTLTFELWSHLDDNPQVYVKGHALLANRLSQPTAPVNLFTSSTKTHWPDLVFKDSATHPELIEHTKAEIYNIFEKAGINYGTAFQGLHKIQKQGDELLAQLLLDKCYFKGFNVSPTILDSALQSLMAFSDSEELALPFALEHIAFTDIAALSEAFSANNKLTSNSENSTNTQVMLWVHATKTSNNGDSVKKFNLTIYTENAKACVRFTGFSMRSITASIDIKLTENALETSLPSSDITNPAPNSQILATVTPCWVITAFDDVKKTPLSNDLLQATLWDYQGPTHYKPPFANNTQNDIQHSETAVHPNHLSNHLIWLARDEFADPLAFFKYIKSLLHSGYGEKALTITLVTLQTQRVHCEQVNPQGAGLIGLLQSIAQEYPLWHITIVDMPTNLFDCSPVSQTDILWQQVVTLAPAFYAYRSSQWYAFDIASHHYQSMGVTQETAQFPNTSGQCAYRQNGVYVILGGAGGLGYAFSEWLIRTYDAQLIWLGRREKNNDIQRALTQLSNLGKTPVYYSVDAGDKSAMQTVLNDINATFKHIHGVIHSILQLNDQSIAKMNEAQFISSYHAKQQTGDVALELFKDIDLDFFLFFSSLQSFSPAPGQSNYAAGCHYLDSLAQSYAQKMPIKVINWGYWGSIGIVSDAFYKNKMAKQGIGSIEVDEGMQALAQFMQSPLAQVGVIKLAQNTLTHMTKHYSYSADESLLVNDALSNTFTSRVPYDVSNPSTDNTQILALLRHALIKAQWDTEDKRTAALCQLPAHFSLWWQETQTYLAGAGVLVNSEIVSAEPANIDILDDIYNEALASQNPLLAACLAQLPDILSGTQKATDVVFPQGKLTLVESVYQNNAQADYANRVLVEQVQHYLTHTNVSTINVLEIGAGTGGTTHAVLPSLDAWSVGEYAYTDLSQAFFNHAKARFQNDYPFLHTQYFNVSTPLAAQNIKLAYYDVVIATNVLHATAHIRTTLQNAKACLKPGGTLIINEVVEKSLFTQLTFGLLEGWWLSEDKALRIDGSPLLSVEGWQQVLAEEGFTHIHVSTHKSSAQHIIRALSNGQIVQPVDIIQVNNKQTNNSVPPTRSDNQENTMAMTDTHNTTSLASSTLTFITQTLFAIASNTLGIPQDELDSQESFADYGVDSILAIQMLDDINAQFDLSLPATLLFDYPSIASLSQYIATEHHTHLAHQLPDCAPQAHVNETEPHNNIINGNTNSVASMGEISNKKTYRKPSSIDLTPSNKTAFRAEKTHTPPAPDPDMDNKIAIIGMSGQFGTATNLDEYWSLIQNHQTSVVEQQRWSLNTLAEQEQAWCRYASLLDDISSFDAGFFSITPQEAMYMDPQQRVFLQECYKALDDANMATSVAGKNIGVYLGCAQGDYASLATDDAPAQIFWGNAGSVIPARVSYFLNLKGPAIAVDTACSSSLVAIHMACQALVNNEISSAIVGGVATLCTAKFSKHAGKAGMLSPDGTCYTFDDRANGFVPGEGVGVLILKRLVDAIADKDHIYGVILGSATNQDGTTSGITAPSSVSQEQLHRDLYNRFNIPPESIGLIEAHGTGTKLGDPIEFQALTRAFRHDTEKKAFCALGSVKTNIGHCLTAAGVAGVIKTLLALKHKSLPPSANFNIGNSHINWQDSPFFVNTQVRDWHVDVGQKRRAAISSFGFSGTNAHLVVEEFTPQPITTVMSASQPFIINLSAKTPYSLREKAQQLHNWIHANSTQCCQAIAYTLQIAREEMEYRMGFVASSTEQIKTELHLFIHKEQGLWKKGEVKQGKTILSALDSSDFNRWVEQREYTKLLSLWVVGAPIDWHLLYGAHPPNTIRLPSYPFAKERHWLPNAHSPQLTLQRNEQHIVCDKADHITPPSSEMVAASAATALGLEPHTDNNYQTSNFTHTRHSGQKENKTSYLTSAAAHLLHYIPQWVAADKTQTRSETYAHRPTHNIRHIITVGDAQLKSHTRNMIADNTTVLHLHALNTATIDAFQDNNHAHIIAQNLVQSYASQLLDYLHSLSPITSPTLLQLVINDSAQASRLSCSDLLLSLSGILKTASLEYTQLHTQLIMFEPNENPQDHYTTFSEEAVIAKINHEATLPQLAVSHVKTRGNLIDNSIDTLVGVNETSISNIVRYHGDNRSILIYTSVNCDDSTDTTNNDEQTLWKEHGVYVISGGMGKLGCIFAQEILHNTANSQIILIGRTPLNNTINAQLNMLNNAQYSPAKNSYAPRVHYVSADISDVDSVSQLLSQISSNHGTITGIIHSAGVIKDCLIQKKRTNNASNDHNTGLNEVFAPKVSGAIALDEASKTLDLDFFVCFSSIAGVLGNLGQANYACANAFVDLFMSHRRTLEKQGKRRGISVSINWPLWCDGGMQIDDITLSMLRTQGVCPLPSETGIHAFYQALSHASKAAQHCFLYGEPDKLSQLWHQPIWPNSTASSNGTLNRAPHNCEEHANSKAQKSSEEVMRYLKSVIYDITQIPPSDLDIHENFREMGFDSIMLMSIAQRVESDGFLSISALPPALLFEVDTIDTLNAYLVTHQVCSSQHQTTTPKIKLSKDASRLQDTMALSKAQQGLWLQQKQQPSLTANNVPLVFEVADVNVQTMQNALDWVCQKHPILTVSMREIEGLPTQALLDLTPIISTHLAHCDSKTELIQQIDDTINIPFELNQKLLIRASCWHVNNNGHSLDLMVIVFHHLIIDGVSASLFLELLMSTYTELLHSNTHAPHMLNHQVLTAPEPDLGFFTYLEWEKAMLNSESGVIMQRFWQNELQGTLPVMTLNHVKPPAPMPTHNVSRVNVSIAPHTHSKIEDYLKQTGVSASVFFLTVYQLVLQHFSHSKEMLIGIPVLHRPTTDMSKSLGLFVNQLPLRNTIDTSCTFVELALSNQDKLNSIIRHSGYPFSDIVSAIRTPRNVSHHPIFQVGYAYHNFVQSAWIDRNKALVNTVWDEFQQNPTLDLSLEVTPMSDLYRVTFKFNQAIYHQATVEQFAQTYQNLIVDILTAGSRAHDKAIAEYSVNTAHAANAREMRSSINNYSVPNVDNTTRPQYSSSPVSIVDLFEKQAISAPHNTALIFAERKMSYGELSQKSTALAVYLRNQDAFKHSLTQDIRVAVCAAPSLELIVTILAILKTGAAYVPIDSNSPPERAEFILNDAKPALFLIDSALSFAHESTLKNALKLSISEAQIISLDTALIESTECLSKPSDTPFMHAAPNKGTLVDARNVAYIIYTSGSTGQPKGVLVEHQNVTQLLQNSQQLFDFSASDTWCLFHSYAFDFSVWEIWGALLNGGKLVVADDFTKKDCAAFADFVAEHKVTVLNQTPSAFYPLMDIFTASPVLTSHLHTIIFGGEALNLSRLKPWFSSSEPMPKLINMYGITETTIHVTAATITPELVSQHSDKSIIGQPLPGYQIHLLDEQQNTVKQGVVGEMYVAGTGVARGYINQPELTAKKFVSLAISSCSDVSHPIRLYRTGDLARLNPHGLLEYVGRSDDQVQIRGHRIELGEVQYALVSLSYVTDAYVLTQNKQYGDVLTAYLITTGPISVTTLRGDLQRCLPEYMVPAFFMFVDKFPLTANGKVDKNALCDLAKNDKAPYAEARIANSSTASTTVKALGNQVTKASDINHPEPLSQLLTSITQIWLDVLDIDHVGVDDPFFEVGGNSLLANVLSAKLAAQLNVEFSITHIFQYSTVRAMALHIQDNCFTHPVLQATNLVGSTLNLPSQNNRQGIHAKSDNTGATAHIPAHEQSSKSLTGPLTESLTEPPASSPSPAYYASSIAMIGVSCHYPDADTHQAFWQNLIQGKDSIKRLSEASEASPITWLDSWVDGQDLFDPAFFNISEKNAKTMSYSQRQLLLHAWKAVEDAGYNCDNIPNTGVYISASATDTPDLNLHDKIKDDQFILNAQDYVASTLNQPGTLPSTLSYHLGFTGPSLFVHSNCSSSMSAIALACTALKAKEIDYAIVGAACLYPQRYTGYQYEKGLNFAPDARCKVFDEHADGMIGGNGVSVIVLKRADDAVNDADNIYSMIRDIKVNNDGKDKAGFFAPGIKGQMTVIEQTLRSANINPESISYVEAHGTGTALGDPIEFNALQQVYQQYTQNKQFCGLGAVKSNVGHTDTLAGLTGLLKTSLSLHHKQLPASLHFNTPNPHIDLANSPFYIIDTPQAWHTPYLPRRGAVSSFGIGGTNAHAILEEYVPNNTNTTDIAHSSLIQQPSIVVISAISGPVLKQQMAVLLSHLNSPLISEKERVNLAYTLQTGRKVMAHRTGFVVSSLTQLKTQLQNHLHRTTLDKPINTDAMSITQNELTHLFAQHAYEDILQLWLKTGFSDWQFLYQGAKVSKLSLPTAPFALKAYALQHSQLNHSRLNNTALNAPNEITDPKRPADLHEQDFDKSKNRVSNNTDTTALQLKTPTWVAKPPSNVSKSDPIPPQHHVVFCEVPEFNISGATTQSLFCSHYTIEQKVEAYATQLLDILKGIAKSKTAAVCQLVLNDRNTTSASSSQSNVYFCLHSLLKTVSLECPTLKTQLILLDSALLSDHTYRTETDDETAQSAVVSTSTVVKNLLTPYITNNLYSDDHVIRYHIENGHCNRYILDYHPVQTLCPTPASQPPWVDKGVYLITGGLGGICTHLIHDLNRQAGHRTVITTGTKPSSHPHVQKQLAALAHPNTNLKYYQVDVTKKMAVILLVRELLTEFKKLSGIIHAAGVVKDGLFINKDHDTFAHVLGPKVKGVIALDEATQDLPLDFFVCFGGLSGVNGALTQVDYATANAFLDSYMHYRHTLVNQGLRSGNSCSIDWPYWQDGGMKINPQFAPLLTQTGFSPMPTAAGITAFYQAFSHSQTVVEYQQDHARMTDSSTDNEATDTPTEIATTPRFSNKTELAVQLRKDISYIVASLLGVDASDIDPDADLGDLGADSIVFISFINQLNKLYQLSLSPSLLFMHSTLNSILMHLLEQHETDLLASVTVLDDTDATQQNTADEPHKQGQVTQRLAQVAASERIAIIGVSGEFPEAKDINTFWQNLSKSKDCVGPYTWPEVTNATGKQLPDQVNWLARVSRTQHFDPLFFNIAPAESKRIQLQESLLMMHVWKCIEDAGYDPTSLAGTNTGVFIGCQSNYSDGLLTSSAFAPNRMSFLLDLHGPSEGVDTTCSSSLVAIHKAIQSIQQGECTQAIVGGVNIIDSPNASIAMNDIGALSPTGRCKAFSANADGIVRGEGVGMMFIKKLSASESDNDSIYGTILGSAVNHGGKSHGFTVPNAKAQTRLLTQAWQNANIDPTTLSYIECHGTGTSLGDPIEVEALKHAMSNSAVQHAQPCALGSVKSNIGHLEIAAGIAGIIKVLLQFKHKTLAPSLHIDTLNPYLALDNSPFYVQTEQATWHSKGNRRAAVSSFGISGVNAHIVLEEYLADEDPVELTYQTESHHMQQVAKPASLKSNGEQLSGSAQSIVLLSATSEVALRAKIQTLYDFITTSNHDTSNADAVKSAQNNLTRLAYTLQVGRKHHPYRAAWIVSSVDELSTQLLDTLSKIKFGDFKASKVKNTDKEKINDHDLITLINSDNLQAIVQFWLTAKQINWRTLYRELARPPMKMHLPTTPFIHPEELAVCDDTNIAPVSNTTNTPETPWLVLKNHWQHTPLTCPIDWLLKLINVFKTQRVLFISQTTLEQTYLHELLNNTEPTHDVNNASIASMLFDDIENSSALFTPETLPDVVFFIGQSADLNHVNRQLQPLYQFIQAIEPFDSQPIQLFYASFISEHCAAREDITALLRSYSLRSPKHQWTMVEFMTASVTKNDSQNWQSQLLKEFIAPVLTHSIDEQFNYVQYQGDRRLCAQLVKADLSSKHLMTSNSDAKNLIPNSIQFKHNGTYLIVGALGELGKKLSQHLLTQYNAKLILLGRKSENDAQTDLAALTALPGKIHYLSCNIAVEQDMTRVAKIIKENHLTDSALNGLFHLGTAFSEQENNWKDFEQSMAVKVSGSQLLDAAFSDEPLDFFMMFSSMAVFGTLNHLSYSYGNGFQNTFATMRNTLVANNKRHGKTLAINWGYWHSDDALKRIENGFAEKKGYALITMCDAFDYMTTLLASEQSTLCVVMSHDKDKIYQNTCQRLKRVANKAKVPVNYQDVVTDSSQHNVADIVVNIIANVIGVTAEELELDCDLYEYGFDSISLLKTFQQLKTQLQIDIQADAFKNMNTIQALIDEIERIYQRNALNVNSDNSFVNDGTATIPDFILDAGVSLPNLADSLPIAFEADIKSVLLTGATGFLGSHILKQLLDSTDAIIYCLVRANTVKQAQQRVKQAAQSYRLAIDLHRIVPVLGDMEQPQLGLSKKNWAMLCKQVQHIVHTASYVNHIQPYFAFKKSVSGTNELLTIASTHTLKMIHFVSSTTVSTQVNNSHFSINPIEDFINVDDAALICSGYGQSKWVQEENIRQASLTGVPYTIYRFSEISGSSATGIGNTGDIFHRILRMMLSVPARDDTAPYLIDVIPVDKAAQSIVFGMNDTQKRNKVFNVANKTPLSIAAFYVFAEAHDLSFTKGDKANFIDACVEYVAKIKNEHEQIIMQGLLSSRPGYDEYLFETYLMPMDPYHKDNFLAFVDTYHVDFPQWDTLFNTYFKQWKKDKHYKVLWQ</sequence>
<keyword evidence="6" id="KW-0596">Phosphopantetheine</keyword>
<dbReference type="Pfam" id="PF22336">
    <property type="entry name" value="RhiE-like_linker"/>
    <property type="match status" value="3"/>
</dbReference>
<dbReference type="InterPro" id="IPR054514">
    <property type="entry name" value="RhiE-like_linker"/>
</dbReference>
<dbReference type="Gene3D" id="3.30.559.30">
    <property type="entry name" value="Nonribosomal peptide synthetase, condensation domain"/>
    <property type="match status" value="1"/>
</dbReference>
<dbReference type="PANTHER" id="PTHR43775:SF37">
    <property type="entry name" value="SI:DKEY-61P9.11"/>
    <property type="match status" value="1"/>
</dbReference>
<comment type="similarity">
    <text evidence="5">Belongs to the short-chain dehydrogenases/reductases (SDR) family.</text>
</comment>
<comment type="pathway">
    <text evidence="3">Antibiotic biosynthesis.</text>
</comment>
<dbReference type="Gene3D" id="3.30.300.30">
    <property type="match status" value="1"/>
</dbReference>
<evidence type="ECO:0000256" key="1">
    <source>
        <dbReference type="ARBA" id="ARBA00001957"/>
    </source>
</evidence>
<dbReference type="InterPro" id="IPR020841">
    <property type="entry name" value="PKS_Beta-ketoAc_synthase_dom"/>
</dbReference>
<dbReference type="InterPro" id="IPR013120">
    <property type="entry name" value="FAR_NAD-bd"/>
</dbReference>
<evidence type="ECO:0000256" key="10">
    <source>
        <dbReference type="ARBA" id="ARBA00022679"/>
    </source>
</evidence>
<dbReference type="InterPro" id="IPR020806">
    <property type="entry name" value="PKS_PP-bd"/>
</dbReference>
<dbReference type="SUPFAM" id="SSF53335">
    <property type="entry name" value="S-adenosyl-L-methionine-dependent methyltransferases"/>
    <property type="match status" value="1"/>
</dbReference>
<dbReference type="SUPFAM" id="SSF53901">
    <property type="entry name" value="Thiolase-like"/>
    <property type="match status" value="4"/>
</dbReference>
<reference evidence="18 19" key="1">
    <citation type="submission" date="2015-03" db="EMBL/GenBank/DDBJ databases">
        <title>Genome sequence of Pseudoalteromonas aurantia.</title>
        <authorList>
            <person name="Xie B.-B."/>
            <person name="Rong J.-C."/>
            <person name="Qin Q.-L."/>
            <person name="Zhang Y.-Z."/>
        </authorList>
    </citation>
    <scope>NUCLEOTIDE SEQUENCE [LARGE SCALE GENOMIC DNA]</scope>
    <source>
        <strain evidence="18 19">208</strain>
    </source>
</reference>
<comment type="cofactor">
    <cofactor evidence="1">
        <name>pantetheine 4'-phosphate</name>
        <dbReference type="ChEBI" id="CHEBI:47942"/>
    </cofactor>
</comment>
<dbReference type="Pfam" id="PF13193">
    <property type="entry name" value="AMP-binding_C"/>
    <property type="match status" value="1"/>
</dbReference>
<feature type="domain" description="Ketosynthase family 3 (KS3)" evidence="16">
    <location>
        <begin position="16"/>
        <end position="442"/>
    </location>
</feature>
<feature type="domain" description="Carrier" evidence="15">
    <location>
        <begin position="4323"/>
        <end position="4398"/>
    </location>
</feature>
<evidence type="ECO:0000256" key="13">
    <source>
        <dbReference type="PROSITE-ProRule" id="PRU01363"/>
    </source>
</evidence>
<feature type="domain" description="Ketosynthase family 3 (KS3)" evidence="16">
    <location>
        <begin position="5689"/>
        <end position="6093"/>
    </location>
</feature>
<dbReference type="InterPro" id="IPR032821">
    <property type="entry name" value="PKS_assoc"/>
</dbReference>
<comment type="pathway">
    <text evidence="4">Lipid metabolism; fatty acid biosynthesis.</text>
</comment>
<dbReference type="InterPro" id="IPR036291">
    <property type="entry name" value="NAD(P)-bd_dom_sf"/>
</dbReference>
<dbReference type="Gene3D" id="3.40.50.12780">
    <property type="entry name" value="N-terminal domain of ligase-like"/>
    <property type="match status" value="1"/>
</dbReference>
<evidence type="ECO:0000256" key="4">
    <source>
        <dbReference type="ARBA" id="ARBA00005194"/>
    </source>
</evidence>
<dbReference type="EMBL" id="AQGV01000012">
    <property type="protein sequence ID" value="MBE0368130.1"/>
    <property type="molecule type" value="Genomic_DNA"/>
</dbReference>
<dbReference type="SUPFAM" id="SSF47336">
    <property type="entry name" value="ACP-like"/>
    <property type="match status" value="5"/>
</dbReference>
<keyword evidence="19" id="KW-1185">Reference proteome</keyword>
<feature type="active site" description="Proton acceptor; for dehydratase activity" evidence="13">
    <location>
        <position position="659"/>
    </location>
</feature>
<evidence type="ECO:0000313" key="18">
    <source>
        <dbReference type="EMBL" id="MBE0368130.1"/>
    </source>
</evidence>
<evidence type="ECO:0000256" key="5">
    <source>
        <dbReference type="ARBA" id="ARBA00006484"/>
    </source>
</evidence>
<dbReference type="InterPro" id="IPR025110">
    <property type="entry name" value="AMP-bd_C"/>
</dbReference>
<dbReference type="PROSITE" id="PS00606">
    <property type="entry name" value="KS3_1"/>
    <property type="match status" value="2"/>
</dbReference>
<dbReference type="PROSITE" id="PS00455">
    <property type="entry name" value="AMP_BINDING"/>
    <property type="match status" value="1"/>
</dbReference>
<dbReference type="Pfam" id="PF00550">
    <property type="entry name" value="PP-binding"/>
    <property type="match status" value="5"/>
</dbReference>